<sequence length="67" mass="7547">MQEQPRNYARSPCATMPICMHCLEEAQHRRSVKLGDLSLDSPATVTHSRSTLQRASPPMQLAYMETS</sequence>
<reference evidence="2" key="1">
    <citation type="submission" date="2014-09" db="EMBL/GenBank/DDBJ databases">
        <authorList>
            <person name="Magalhaes I.L.F."/>
            <person name="Oliveira U."/>
            <person name="Santos F.R."/>
            <person name="Vidigal T.H.D.A."/>
            <person name="Brescovit A.D."/>
            <person name="Santos A.J."/>
        </authorList>
    </citation>
    <scope>NUCLEOTIDE SEQUENCE</scope>
    <source>
        <tissue evidence="2">Shoot tissue taken approximately 20 cm above the soil surface</tissue>
    </source>
</reference>
<evidence type="ECO:0000256" key="1">
    <source>
        <dbReference type="SAM" id="MobiDB-lite"/>
    </source>
</evidence>
<feature type="compositionally biased region" description="Polar residues" evidence="1">
    <location>
        <begin position="42"/>
        <end position="54"/>
    </location>
</feature>
<dbReference type="AlphaFoldDB" id="A0A0A9C9N3"/>
<accession>A0A0A9C9N3</accession>
<organism evidence="2">
    <name type="scientific">Arundo donax</name>
    <name type="common">Giant reed</name>
    <name type="synonym">Donax arundinaceus</name>
    <dbReference type="NCBI Taxonomy" id="35708"/>
    <lineage>
        <taxon>Eukaryota</taxon>
        <taxon>Viridiplantae</taxon>
        <taxon>Streptophyta</taxon>
        <taxon>Embryophyta</taxon>
        <taxon>Tracheophyta</taxon>
        <taxon>Spermatophyta</taxon>
        <taxon>Magnoliopsida</taxon>
        <taxon>Liliopsida</taxon>
        <taxon>Poales</taxon>
        <taxon>Poaceae</taxon>
        <taxon>PACMAD clade</taxon>
        <taxon>Arundinoideae</taxon>
        <taxon>Arundineae</taxon>
        <taxon>Arundo</taxon>
    </lineage>
</organism>
<protein>
    <submittedName>
        <fullName evidence="2">Uncharacterized protein</fullName>
    </submittedName>
</protein>
<evidence type="ECO:0000313" key="2">
    <source>
        <dbReference type="EMBL" id="JAD72296.1"/>
    </source>
</evidence>
<dbReference type="EMBL" id="GBRH01225599">
    <property type="protein sequence ID" value="JAD72296.1"/>
    <property type="molecule type" value="Transcribed_RNA"/>
</dbReference>
<proteinExistence type="predicted"/>
<name>A0A0A9C9N3_ARUDO</name>
<feature type="region of interest" description="Disordered" evidence="1">
    <location>
        <begin position="42"/>
        <end position="67"/>
    </location>
</feature>
<reference evidence="2" key="2">
    <citation type="journal article" date="2015" name="Data Brief">
        <title>Shoot transcriptome of the giant reed, Arundo donax.</title>
        <authorList>
            <person name="Barrero R.A."/>
            <person name="Guerrero F.D."/>
            <person name="Moolhuijzen P."/>
            <person name="Goolsby J.A."/>
            <person name="Tidwell J."/>
            <person name="Bellgard S.E."/>
            <person name="Bellgard M.I."/>
        </authorList>
    </citation>
    <scope>NUCLEOTIDE SEQUENCE</scope>
    <source>
        <tissue evidence="2">Shoot tissue taken approximately 20 cm above the soil surface</tissue>
    </source>
</reference>